<sequence>MNLDAQEPKVEQKGSVLPFPGVRPRLAKAGTSPNKGHEATGRTREYLTPAEIDQLLTAAKRTARNGHRNHMIVLMGYRHGLRVSEIADLRWADVDFQQGTILIRRLKGSHDSTHYLEGDELRGLRRLERENADSPFIFCSSTGAPLASSAISAMIKRTGKGLFRFPIHAHMLRHSCGYYLANKGVDTRTIQAWLGHANIRHTAHYTAMSPTQFKGLWS</sequence>
<dbReference type="STRING" id="1641165.XM38_18560"/>
<evidence type="ECO:0000256" key="5">
    <source>
        <dbReference type="SAM" id="MobiDB-lite"/>
    </source>
</evidence>
<dbReference type="EMBL" id="CP021983">
    <property type="protein sequence ID" value="ASC70291.1"/>
    <property type="molecule type" value="Genomic_DNA"/>
</dbReference>
<proteinExistence type="predicted"/>
<dbReference type="InterPro" id="IPR002104">
    <property type="entry name" value="Integrase_catalytic"/>
</dbReference>
<keyword evidence="2" id="KW-0805">Transcription regulation</keyword>
<accession>A0A1Z3HJ14</accession>
<dbReference type="GO" id="GO:0006310">
    <property type="term" value="P:DNA recombination"/>
    <property type="evidence" value="ECO:0007669"/>
    <property type="project" value="UniProtKB-KW"/>
</dbReference>
<feature type="compositionally biased region" description="Basic and acidic residues" evidence="5">
    <location>
        <begin position="1"/>
        <end position="12"/>
    </location>
</feature>
<dbReference type="PROSITE" id="PS51898">
    <property type="entry name" value="TYR_RECOMBINASE"/>
    <property type="match status" value="1"/>
</dbReference>
<keyword evidence="4" id="KW-0233">DNA recombination</keyword>
<keyword evidence="3" id="KW-0804">Transcription</keyword>
<evidence type="ECO:0000313" key="8">
    <source>
        <dbReference type="Proteomes" id="UP000191901"/>
    </source>
</evidence>
<gene>
    <name evidence="7" type="primary">fimB</name>
    <name evidence="7" type="ORF">XM38_012280</name>
</gene>
<evidence type="ECO:0000313" key="7">
    <source>
        <dbReference type="EMBL" id="ASC70291.1"/>
    </source>
</evidence>
<evidence type="ECO:0000256" key="1">
    <source>
        <dbReference type="ARBA" id="ARBA00022558"/>
    </source>
</evidence>
<name>A0A1Z3HJ14_9CYAN</name>
<dbReference type="InterPro" id="IPR011010">
    <property type="entry name" value="DNA_brk_join_enz"/>
</dbReference>
<dbReference type="KEGG" id="hhg:XM38_012280"/>
<dbReference type="PANTHER" id="PTHR30349:SF62">
    <property type="entry name" value="TYPE 1 FIMBRIAE REGULATORY PROTEIN FIMB-RELATED"/>
    <property type="match status" value="1"/>
</dbReference>
<dbReference type="Gene3D" id="1.10.443.10">
    <property type="entry name" value="Intergrase catalytic core"/>
    <property type="match status" value="1"/>
</dbReference>
<protein>
    <submittedName>
        <fullName evidence="7">Type 1 fimbriae regulatory protein FimB</fullName>
    </submittedName>
</protein>
<dbReference type="InterPro" id="IPR050090">
    <property type="entry name" value="Tyrosine_recombinase_XerCD"/>
</dbReference>
<dbReference type="GO" id="GO:0015074">
    <property type="term" value="P:DNA integration"/>
    <property type="evidence" value="ECO:0007669"/>
    <property type="project" value="InterPro"/>
</dbReference>
<reference evidence="7 8" key="1">
    <citation type="journal article" date="2016" name="Biochim. Biophys. Acta">
        <title>Characterization of red-shifted phycobilisomes isolated from the chlorophyll f-containing cyanobacterium Halomicronema hongdechloris.</title>
        <authorList>
            <person name="Li Y."/>
            <person name="Lin Y."/>
            <person name="Garvey C.J."/>
            <person name="Birch D."/>
            <person name="Corkery R.W."/>
            <person name="Loughlin P.C."/>
            <person name="Scheer H."/>
            <person name="Willows R.D."/>
            <person name="Chen M."/>
        </authorList>
    </citation>
    <scope>NUCLEOTIDE SEQUENCE [LARGE SCALE GENOMIC DNA]</scope>
    <source>
        <strain evidence="7 8">C2206</strain>
    </source>
</reference>
<evidence type="ECO:0000256" key="2">
    <source>
        <dbReference type="ARBA" id="ARBA00023015"/>
    </source>
</evidence>
<dbReference type="SUPFAM" id="SSF56349">
    <property type="entry name" value="DNA breaking-rejoining enzymes"/>
    <property type="match status" value="1"/>
</dbReference>
<dbReference type="RefSeq" id="WP_080811662.1">
    <property type="nucleotide sequence ID" value="NZ_CP021983.2"/>
</dbReference>
<feature type="domain" description="Tyr recombinase" evidence="6">
    <location>
        <begin position="42"/>
        <end position="218"/>
    </location>
</feature>
<evidence type="ECO:0000256" key="3">
    <source>
        <dbReference type="ARBA" id="ARBA00023163"/>
    </source>
</evidence>
<dbReference type="GO" id="GO:0003677">
    <property type="term" value="F:DNA binding"/>
    <property type="evidence" value="ECO:0007669"/>
    <property type="project" value="InterPro"/>
</dbReference>
<dbReference type="Proteomes" id="UP000191901">
    <property type="component" value="Chromosome"/>
</dbReference>
<keyword evidence="1" id="KW-1029">Fimbrium biogenesis</keyword>
<evidence type="ECO:0000259" key="6">
    <source>
        <dbReference type="PROSITE" id="PS51898"/>
    </source>
</evidence>
<evidence type="ECO:0000256" key="4">
    <source>
        <dbReference type="ARBA" id="ARBA00023172"/>
    </source>
</evidence>
<organism evidence="7 8">
    <name type="scientific">Halomicronema hongdechloris C2206</name>
    <dbReference type="NCBI Taxonomy" id="1641165"/>
    <lineage>
        <taxon>Bacteria</taxon>
        <taxon>Bacillati</taxon>
        <taxon>Cyanobacteriota</taxon>
        <taxon>Cyanophyceae</taxon>
        <taxon>Nodosilineales</taxon>
        <taxon>Nodosilineaceae</taxon>
        <taxon>Halomicronema</taxon>
    </lineage>
</organism>
<dbReference type="PANTHER" id="PTHR30349">
    <property type="entry name" value="PHAGE INTEGRASE-RELATED"/>
    <property type="match status" value="1"/>
</dbReference>
<dbReference type="OrthoDB" id="9801717at2"/>
<dbReference type="Pfam" id="PF00589">
    <property type="entry name" value="Phage_integrase"/>
    <property type="match status" value="1"/>
</dbReference>
<feature type="region of interest" description="Disordered" evidence="5">
    <location>
        <begin position="1"/>
        <end position="43"/>
    </location>
</feature>
<dbReference type="AlphaFoldDB" id="A0A1Z3HJ14"/>
<keyword evidence="8" id="KW-1185">Reference proteome</keyword>
<dbReference type="InterPro" id="IPR013762">
    <property type="entry name" value="Integrase-like_cat_sf"/>
</dbReference>